<feature type="binding site" evidence="12">
    <location>
        <begin position="156"/>
        <end position="158"/>
    </location>
    <ligand>
        <name>FAD</name>
        <dbReference type="ChEBI" id="CHEBI:57692"/>
    </ligand>
</feature>
<dbReference type="Gene3D" id="3.50.50.60">
    <property type="entry name" value="FAD/NAD(P)-binding domain"/>
    <property type="match status" value="2"/>
</dbReference>
<protein>
    <recommendedName>
        <fullName evidence="3 14">Dihydrolipoyl dehydrogenase</fullName>
        <ecNumber evidence="2 14">1.8.1.4</ecNumber>
    </recommendedName>
</protein>
<dbReference type="InterPro" id="IPR036188">
    <property type="entry name" value="FAD/NAD-bd_sf"/>
</dbReference>
<dbReference type="GO" id="GO:0006103">
    <property type="term" value="P:2-oxoglutarate metabolic process"/>
    <property type="evidence" value="ECO:0007669"/>
    <property type="project" value="TreeGrafter"/>
</dbReference>
<sequence>MKPAEWNTRGHVMAKDDRLDVVVIGSGPGGYPAAIRAAQRGAKVAVVEKEKVGGTCLNCGCIPTKTLLASTELIDHAREAEKLGVKITGIEADWTAIMERKQSVTDTLAGGILGLLKANGIEYVTGVACINADRNVVVKTPMGEQVLETEKIIIATGSSPAELPTFDFSQPAVMTSTDALALDHVPETLIIVGSGVIGGEFACIFSTLGTEIVMLELMDRMLPTEDSRVAKQMKSAFRKRGIDVRTQTTVTEVLEYRPDGIKVKLSSGDELSAEKLLVSIGRKFNSAGLGLEDLGVEMDKRGCIIVDETMATNVDDIYAVGDVVGGILLAHTATFEGLVAAENATGGNATMKYDVVPACIFTTPEIGSVGLNTDRATEQGIEVTVSRFSFGALGKALAMGEDYGFVQLVIDAKTDKVLGAQIMGPHASDLVHEIAVAMHMGAKSADIANTIHAHPSLPEAIMEAAEAAHGKAIHVAPARKK</sequence>
<dbReference type="InterPro" id="IPR050151">
    <property type="entry name" value="Class-I_Pyr_Nuc-Dis_Oxidored"/>
</dbReference>
<keyword evidence="8" id="KW-1015">Disulfide bond</keyword>
<evidence type="ECO:0000256" key="7">
    <source>
        <dbReference type="ARBA" id="ARBA00023027"/>
    </source>
</evidence>
<comment type="catalytic activity">
    <reaction evidence="10 14">
        <text>N(6)-[(R)-dihydrolipoyl]-L-lysyl-[protein] + NAD(+) = N(6)-[(R)-lipoyl]-L-lysyl-[protein] + NADH + H(+)</text>
        <dbReference type="Rhea" id="RHEA:15045"/>
        <dbReference type="Rhea" id="RHEA-COMP:10474"/>
        <dbReference type="Rhea" id="RHEA-COMP:10475"/>
        <dbReference type="ChEBI" id="CHEBI:15378"/>
        <dbReference type="ChEBI" id="CHEBI:57540"/>
        <dbReference type="ChEBI" id="CHEBI:57945"/>
        <dbReference type="ChEBI" id="CHEBI:83099"/>
        <dbReference type="ChEBI" id="CHEBI:83100"/>
        <dbReference type="EC" id="1.8.1.4"/>
    </reaction>
</comment>
<dbReference type="InterPro" id="IPR023753">
    <property type="entry name" value="FAD/NAD-binding_dom"/>
</dbReference>
<dbReference type="EMBL" id="PHEX01000046">
    <property type="protein sequence ID" value="PKQ27883.1"/>
    <property type="molecule type" value="Genomic_DNA"/>
</dbReference>
<evidence type="ECO:0000256" key="12">
    <source>
        <dbReference type="PIRSR" id="PIRSR000350-3"/>
    </source>
</evidence>
<feature type="binding site" evidence="12">
    <location>
        <position position="322"/>
    </location>
    <ligand>
        <name>FAD</name>
        <dbReference type="ChEBI" id="CHEBI:57692"/>
    </ligand>
</feature>
<evidence type="ECO:0000256" key="13">
    <source>
        <dbReference type="PIRSR" id="PIRSR000350-4"/>
    </source>
</evidence>
<dbReference type="Gene3D" id="3.30.390.30">
    <property type="match status" value="1"/>
</dbReference>
<accession>A0A2N3G593</accession>
<comment type="similarity">
    <text evidence="1 14">Belongs to the class-I pyridine nucleotide-disulfide oxidoreductase family.</text>
</comment>
<dbReference type="PRINTS" id="PR00368">
    <property type="entry name" value="FADPNR"/>
</dbReference>
<dbReference type="PANTHER" id="PTHR22912">
    <property type="entry name" value="DISULFIDE OXIDOREDUCTASE"/>
    <property type="match status" value="1"/>
</dbReference>
<evidence type="ECO:0000256" key="11">
    <source>
        <dbReference type="PIRSR" id="PIRSR000350-2"/>
    </source>
</evidence>
<feature type="active site" description="Proton acceptor" evidence="11">
    <location>
        <position position="454"/>
    </location>
</feature>
<keyword evidence="12" id="KW-0547">Nucleotide-binding</keyword>
<evidence type="ECO:0000256" key="3">
    <source>
        <dbReference type="ARBA" id="ARBA00016961"/>
    </source>
</evidence>
<dbReference type="Proteomes" id="UP000233654">
    <property type="component" value="Unassembled WGS sequence"/>
</dbReference>
<dbReference type="InterPro" id="IPR012999">
    <property type="entry name" value="Pyr_OxRdtase_I_AS"/>
</dbReference>
<dbReference type="InterPro" id="IPR016156">
    <property type="entry name" value="FAD/NAD-linked_Rdtase_dimer_sf"/>
</dbReference>
<evidence type="ECO:0000256" key="4">
    <source>
        <dbReference type="ARBA" id="ARBA00022630"/>
    </source>
</evidence>
<evidence type="ECO:0000256" key="1">
    <source>
        <dbReference type="ARBA" id="ARBA00007532"/>
    </source>
</evidence>
<feature type="binding site" evidence="12">
    <location>
        <position position="216"/>
    </location>
    <ligand>
        <name>NAD(+)</name>
        <dbReference type="ChEBI" id="CHEBI:57540"/>
    </ligand>
</feature>
<keyword evidence="7 12" id="KW-0520">NAD</keyword>
<evidence type="ECO:0000256" key="5">
    <source>
        <dbReference type="ARBA" id="ARBA00022827"/>
    </source>
</evidence>
<keyword evidence="5 12" id="KW-0274">FAD</keyword>
<dbReference type="InterPro" id="IPR006258">
    <property type="entry name" value="Lipoamide_DH"/>
</dbReference>
<dbReference type="PANTHER" id="PTHR22912:SF151">
    <property type="entry name" value="DIHYDROLIPOYL DEHYDROGENASE, MITOCHONDRIAL"/>
    <property type="match status" value="1"/>
</dbReference>
<dbReference type="EC" id="1.8.1.4" evidence="2 14"/>
<dbReference type="FunFam" id="3.30.390.30:FF:000001">
    <property type="entry name" value="Dihydrolipoyl dehydrogenase"/>
    <property type="match status" value="1"/>
</dbReference>
<evidence type="ECO:0000256" key="2">
    <source>
        <dbReference type="ARBA" id="ARBA00012608"/>
    </source>
</evidence>
<reference evidence="17 18" key="1">
    <citation type="journal article" date="2017" name="ISME J.">
        <title>Potential for microbial H2 and metal transformations associated with novel bacteria and archaea in deep terrestrial subsurface sediments.</title>
        <authorList>
            <person name="Hernsdorf A.W."/>
            <person name="Amano Y."/>
            <person name="Miyakawa K."/>
            <person name="Ise K."/>
            <person name="Suzuki Y."/>
            <person name="Anantharaman K."/>
            <person name="Probst A."/>
            <person name="Burstein D."/>
            <person name="Thomas B.C."/>
            <person name="Banfield J.F."/>
        </authorList>
    </citation>
    <scope>NUCLEOTIDE SEQUENCE [LARGE SCALE GENOMIC DNA]</scope>
    <source>
        <strain evidence="17">HGW-Actinobacteria-3</strain>
    </source>
</reference>
<name>A0A2N3G593_9ACTN</name>
<dbReference type="SUPFAM" id="SSF51905">
    <property type="entry name" value="FAD/NAD(P)-binding domain"/>
    <property type="match status" value="1"/>
</dbReference>
<dbReference type="GO" id="GO:0005737">
    <property type="term" value="C:cytoplasm"/>
    <property type="evidence" value="ECO:0007669"/>
    <property type="project" value="UniProtKB-ARBA"/>
</dbReference>
<dbReference type="Pfam" id="PF02852">
    <property type="entry name" value="Pyr_redox_dim"/>
    <property type="match status" value="1"/>
</dbReference>
<comment type="cofactor">
    <cofactor evidence="12 14">
        <name>FAD</name>
        <dbReference type="ChEBI" id="CHEBI:57692"/>
    </cofactor>
    <text evidence="12 14">Binds 1 FAD per subunit.</text>
</comment>
<evidence type="ECO:0000256" key="10">
    <source>
        <dbReference type="ARBA" id="ARBA00049187"/>
    </source>
</evidence>
<organism evidence="17 18">
    <name type="scientific">Candidatus Anoxymicrobium japonicum</name>
    <dbReference type="NCBI Taxonomy" id="2013648"/>
    <lineage>
        <taxon>Bacteria</taxon>
        <taxon>Bacillati</taxon>
        <taxon>Actinomycetota</taxon>
        <taxon>Candidatus Geothermincolia</taxon>
        <taxon>Candidatus Geothermincolales</taxon>
        <taxon>Candidatus Anoxymicrobiaceae</taxon>
        <taxon>Candidatus Anoxymicrobium</taxon>
    </lineage>
</organism>
<feature type="binding site" evidence="12">
    <location>
        <position position="65"/>
    </location>
    <ligand>
        <name>FAD</name>
        <dbReference type="ChEBI" id="CHEBI:57692"/>
    </ligand>
</feature>
<dbReference type="GO" id="GO:0050660">
    <property type="term" value="F:flavin adenine dinucleotide binding"/>
    <property type="evidence" value="ECO:0007669"/>
    <property type="project" value="InterPro"/>
</dbReference>
<keyword evidence="4 14" id="KW-0285">Flavoprotein</keyword>
<feature type="disulfide bond" description="Redox-active" evidence="13">
    <location>
        <begin position="56"/>
        <end position="61"/>
    </location>
</feature>
<dbReference type="PRINTS" id="PR00411">
    <property type="entry name" value="PNDRDTASEI"/>
</dbReference>
<dbReference type="PIRSF" id="PIRSF000350">
    <property type="entry name" value="Mercury_reductase_MerA"/>
    <property type="match status" value="1"/>
</dbReference>
<comment type="caution">
    <text evidence="17">The sequence shown here is derived from an EMBL/GenBank/DDBJ whole genome shotgun (WGS) entry which is preliminary data.</text>
</comment>
<evidence type="ECO:0000256" key="6">
    <source>
        <dbReference type="ARBA" id="ARBA00023002"/>
    </source>
</evidence>
<feature type="binding site" evidence="12">
    <location>
        <position position="281"/>
    </location>
    <ligand>
        <name>NAD(+)</name>
        <dbReference type="ChEBI" id="CHEBI:57540"/>
    </ligand>
</feature>
<evidence type="ECO:0000256" key="9">
    <source>
        <dbReference type="ARBA" id="ARBA00023284"/>
    </source>
</evidence>
<dbReference type="InterPro" id="IPR001100">
    <property type="entry name" value="Pyr_nuc-diS_OxRdtase"/>
</dbReference>
<dbReference type="AlphaFoldDB" id="A0A2N3G593"/>
<keyword evidence="6 14" id="KW-0560">Oxidoreductase</keyword>
<evidence type="ECO:0000259" key="15">
    <source>
        <dbReference type="Pfam" id="PF02852"/>
    </source>
</evidence>
<dbReference type="NCBIfam" id="TIGR01350">
    <property type="entry name" value="lipoamide_DH"/>
    <property type="match status" value="1"/>
</dbReference>
<proteinExistence type="inferred from homology"/>
<dbReference type="GO" id="GO:0004148">
    <property type="term" value="F:dihydrolipoyl dehydrogenase (NADH) activity"/>
    <property type="evidence" value="ECO:0007669"/>
    <property type="project" value="UniProtKB-EC"/>
</dbReference>
<feature type="binding site" evidence="12">
    <location>
        <begin position="193"/>
        <end position="200"/>
    </location>
    <ligand>
        <name>NAD(+)</name>
        <dbReference type="ChEBI" id="CHEBI:57540"/>
    </ligand>
</feature>
<evidence type="ECO:0000256" key="14">
    <source>
        <dbReference type="RuleBase" id="RU003692"/>
    </source>
</evidence>
<evidence type="ECO:0000259" key="16">
    <source>
        <dbReference type="Pfam" id="PF07992"/>
    </source>
</evidence>
<evidence type="ECO:0000313" key="17">
    <source>
        <dbReference type="EMBL" id="PKQ27883.1"/>
    </source>
</evidence>
<dbReference type="PROSITE" id="PS00076">
    <property type="entry name" value="PYRIDINE_REDOX_1"/>
    <property type="match status" value="1"/>
</dbReference>
<feature type="domain" description="Pyridine nucleotide-disulphide oxidoreductase dimerisation" evidence="15">
    <location>
        <begin position="356"/>
        <end position="465"/>
    </location>
</feature>
<comment type="miscellaneous">
    <text evidence="14">The active site is a redox-active disulfide bond.</text>
</comment>
<dbReference type="Pfam" id="PF07992">
    <property type="entry name" value="Pyr_redox_2"/>
    <property type="match status" value="1"/>
</dbReference>
<feature type="domain" description="FAD/NAD(P)-binding" evidence="16">
    <location>
        <begin position="20"/>
        <end position="337"/>
    </location>
</feature>
<dbReference type="InterPro" id="IPR004099">
    <property type="entry name" value="Pyr_nucl-diS_OxRdtase_dimer"/>
</dbReference>
<keyword evidence="9 14" id="KW-0676">Redox-active center</keyword>
<evidence type="ECO:0000313" key="18">
    <source>
        <dbReference type="Proteomes" id="UP000233654"/>
    </source>
</evidence>
<dbReference type="SUPFAM" id="SSF55424">
    <property type="entry name" value="FAD/NAD-linked reductases, dimerisation (C-terminal) domain"/>
    <property type="match status" value="1"/>
</dbReference>
<evidence type="ECO:0000256" key="8">
    <source>
        <dbReference type="ARBA" id="ARBA00023157"/>
    </source>
</evidence>
<gene>
    <name evidence="17" type="primary">lpdA</name>
    <name evidence="17" type="ORF">CVT63_05615</name>
</gene>